<feature type="domain" description="Glycoside hydrolase family 5" evidence="4">
    <location>
        <begin position="72"/>
        <end position="307"/>
    </location>
</feature>
<sequence length="336" mass="39474">MKVSHIIGIVLFFFMAGMVSCKETVKQSFKEPSALKVKKNVFINDSGKIVRLCGVSFSDPDKLKKENQWNLRYFEEARRWGCNVIRLPIHPYTWRYRGVEDYLKILDQGVEWARQTNMYVIIDWHAIGNLPENVYPHFNYATNWAETINFWKIIAEHYKGNSTVAFYELFNEPCDQGKPLSWDAWQPLMEQLIDSINMIDDQKVYLVAGMNWAYLLDEVVQKPVDRNNVAYVTHPYPQKVDAPWEDKWERNWGHVADHYPVVATEMGYVVKGQRGEHIPCIGDEKYGEAIINYLDKKGISYTVWCFDPSWAPALLDDFDFNLTRQGEFFKRKLQMK</sequence>
<evidence type="ECO:0000256" key="2">
    <source>
        <dbReference type="ARBA" id="ARBA00023295"/>
    </source>
</evidence>
<evidence type="ECO:0000313" key="6">
    <source>
        <dbReference type="Proteomes" id="UP000284379"/>
    </source>
</evidence>
<dbReference type="GO" id="GO:0004553">
    <property type="term" value="F:hydrolase activity, hydrolyzing O-glycosyl compounds"/>
    <property type="evidence" value="ECO:0007669"/>
    <property type="project" value="InterPro"/>
</dbReference>
<evidence type="ECO:0000256" key="3">
    <source>
        <dbReference type="RuleBase" id="RU361153"/>
    </source>
</evidence>
<dbReference type="EMBL" id="QSGO01000006">
    <property type="protein sequence ID" value="RHB35388.1"/>
    <property type="molecule type" value="Genomic_DNA"/>
</dbReference>
<dbReference type="Proteomes" id="UP000284379">
    <property type="component" value="Unassembled WGS sequence"/>
</dbReference>
<gene>
    <name evidence="5" type="ORF">DW888_09700</name>
</gene>
<keyword evidence="1 3" id="KW-0378">Hydrolase</keyword>
<dbReference type="Gene3D" id="3.20.20.80">
    <property type="entry name" value="Glycosidases"/>
    <property type="match status" value="1"/>
</dbReference>
<proteinExistence type="inferred from homology"/>
<evidence type="ECO:0000313" key="5">
    <source>
        <dbReference type="EMBL" id="RHB35388.1"/>
    </source>
</evidence>
<evidence type="ECO:0000256" key="1">
    <source>
        <dbReference type="ARBA" id="ARBA00022801"/>
    </source>
</evidence>
<accession>A0A413VP31</accession>
<dbReference type="GeneID" id="69504152"/>
<keyword evidence="2 3" id="KW-0326">Glycosidase</keyword>
<dbReference type="PANTHER" id="PTHR34142:SF1">
    <property type="entry name" value="GLYCOSIDE HYDROLASE FAMILY 5 DOMAIN-CONTAINING PROTEIN"/>
    <property type="match status" value="1"/>
</dbReference>
<name>A0A413VP31_9BACE</name>
<dbReference type="PROSITE" id="PS51257">
    <property type="entry name" value="PROKAR_LIPOPROTEIN"/>
    <property type="match status" value="1"/>
</dbReference>
<dbReference type="SUPFAM" id="SSF51445">
    <property type="entry name" value="(Trans)glycosidases"/>
    <property type="match status" value="1"/>
</dbReference>
<dbReference type="AlphaFoldDB" id="A0A413VP31"/>
<dbReference type="InterPro" id="IPR001547">
    <property type="entry name" value="Glyco_hydro_5"/>
</dbReference>
<dbReference type="Pfam" id="PF00150">
    <property type="entry name" value="Cellulase"/>
    <property type="match status" value="1"/>
</dbReference>
<comment type="similarity">
    <text evidence="3">Belongs to the glycosyl hydrolase 5 (cellulase A) family.</text>
</comment>
<comment type="caution">
    <text evidence="5">The sequence shown here is derived from an EMBL/GenBank/DDBJ whole genome shotgun (WGS) entry which is preliminary data.</text>
</comment>
<organism evidence="5 6">
    <name type="scientific">Bacteroides nordii</name>
    <dbReference type="NCBI Taxonomy" id="291645"/>
    <lineage>
        <taxon>Bacteria</taxon>
        <taxon>Pseudomonadati</taxon>
        <taxon>Bacteroidota</taxon>
        <taxon>Bacteroidia</taxon>
        <taxon>Bacteroidales</taxon>
        <taxon>Bacteroidaceae</taxon>
        <taxon>Bacteroides</taxon>
    </lineage>
</organism>
<dbReference type="GO" id="GO:0009251">
    <property type="term" value="P:glucan catabolic process"/>
    <property type="evidence" value="ECO:0007669"/>
    <property type="project" value="TreeGrafter"/>
</dbReference>
<dbReference type="RefSeq" id="WP_007482869.1">
    <property type="nucleotide sequence ID" value="NZ_BMBN01000008.1"/>
</dbReference>
<protein>
    <submittedName>
        <fullName evidence="5">Glycoside hydrolase family 5 protein</fullName>
    </submittedName>
</protein>
<evidence type="ECO:0000259" key="4">
    <source>
        <dbReference type="Pfam" id="PF00150"/>
    </source>
</evidence>
<reference evidence="5 6" key="1">
    <citation type="submission" date="2018-08" db="EMBL/GenBank/DDBJ databases">
        <title>A genome reference for cultivated species of the human gut microbiota.</title>
        <authorList>
            <person name="Zou Y."/>
            <person name="Xue W."/>
            <person name="Luo G."/>
        </authorList>
    </citation>
    <scope>NUCLEOTIDE SEQUENCE [LARGE SCALE GENOMIC DNA]</scope>
    <source>
        <strain evidence="5 6">AM40-30BH</strain>
    </source>
</reference>
<dbReference type="InterPro" id="IPR017853">
    <property type="entry name" value="GH"/>
</dbReference>
<dbReference type="PANTHER" id="PTHR34142">
    <property type="entry name" value="ENDO-BETA-1,4-GLUCANASE A"/>
    <property type="match status" value="1"/>
</dbReference>